<keyword evidence="3" id="KW-1133">Transmembrane helix</keyword>
<feature type="transmembrane region" description="Helical" evidence="3">
    <location>
        <begin position="302"/>
        <end position="322"/>
    </location>
</feature>
<feature type="transmembrane region" description="Helical" evidence="3">
    <location>
        <begin position="84"/>
        <end position="104"/>
    </location>
</feature>
<organism evidence="5 6">
    <name type="scientific">Ectobacillus funiculus</name>
    <dbReference type="NCBI Taxonomy" id="137993"/>
    <lineage>
        <taxon>Bacteria</taxon>
        <taxon>Bacillati</taxon>
        <taxon>Bacillota</taxon>
        <taxon>Bacilli</taxon>
        <taxon>Bacillales</taxon>
        <taxon>Bacillaceae</taxon>
        <taxon>Ectobacillus</taxon>
    </lineage>
</organism>
<feature type="transmembrane region" description="Helical" evidence="3">
    <location>
        <begin position="229"/>
        <end position="248"/>
    </location>
</feature>
<feature type="transmembrane region" description="Helical" evidence="3">
    <location>
        <begin position="42"/>
        <end position="63"/>
    </location>
</feature>
<evidence type="ECO:0000256" key="1">
    <source>
        <dbReference type="ARBA" id="ARBA00004370"/>
    </source>
</evidence>
<dbReference type="EMBL" id="JBHMAF010000100">
    <property type="protein sequence ID" value="MFB9759901.1"/>
    <property type="molecule type" value="Genomic_DNA"/>
</dbReference>
<dbReference type="InterPro" id="IPR050623">
    <property type="entry name" value="Glucan_succinyl_AcylTrfase"/>
</dbReference>
<accession>A0ABV5WH14</accession>
<keyword evidence="3" id="KW-0472">Membrane</keyword>
<proteinExistence type="inferred from homology"/>
<sequence length="379" mass="43332">MKRQYDLDWIRVLATLAVFLYHCLMFFNPWPWHVKNNETDPIYITAISLFMSSWLMPIFFAVSGINSYHALQKKTGKQYVKERMARLGIPLVFGVMILTPPQVYMERVSHEQYTGAFLTWLPQYFDGVYLDIGGAGNFAFVGLHLWYLLVLLIFSLFTLPLFLKKQPSVSKEIKVLHLFLLSIPLMIVSVLVDTVRLGGWDITFYLVIFLYGYFFLAKESFKTAIHKMLPVNIMVAILTTIIFIYGFMAGMSSSGEVLSILLALVKVLNCWSWLLVIFAVGDRYLSVSNRGLKYGNQASMPFYVLHQPVIVLLGFLIADVSWSIPLKLIFLIVAAFLIIMVLYEFLIARVSIFRVLFGMKGNGGKVPRGDSVLRNHIKM</sequence>
<comment type="subcellular location">
    <subcellularLocation>
        <location evidence="1">Membrane</location>
    </subcellularLocation>
</comment>
<dbReference type="Pfam" id="PF01757">
    <property type="entry name" value="Acyl_transf_3"/>
    <property type="match status" value="1"/>
</dbReference>
<feature type="domain" description="Acyltransferase 3" evidence="4">
    <location>
        <begin position="5"/>
        <end position="343"/>
    </location>
</feature>
<keyword evidence="6" id="KW-1185">Reference proteome</keyword>
<evidence type="ECO:0000313" key="6">
    <source>
        <dbReference type="Proteomes" id="UP001589609"/>
    </source>
</evidence>
<feature type="transmembrane region" description="Helical" evidence="3">
    <location>
        <begin position="198"/>
        <end position="217"/>
    </location>
</feature>
<evidence type="ECO:0000256" key="2">
    <source>
        <dbReference type="ARBA" id="ARBA00007400"/>
    </source>
</evidence>
<name>A0ABV5WH14_9BACI</name>
<keyword evidence="5" id="KW-0808">Transferase</keyword>
<feature type="transmembrane region" description="Helical" evidence="3">
    <location>
        <begin position="12"/>
        <end position="30"/>
    </location>
</feature>
<dbReference type="Proteomes" id="UP001589609">
    <property type="component" value="Unassembled WGS sequence"/>
</dbReference>
<feature type="transmembrane region" description="Helical" evidence="3">
    <location>
        <begin position="260"/>
        <end position="281"/>
    </location>
</feature>
<dbReference type="RefSeq" id="WP_379950229.1">
    <property type="nucleotide sequence ID" value="NZ_JBHMAF010000100.1"/>
</dbReference>
<reference evidence="5 6" key="1">
    <citation type="submission" date="2024-09" db="EMBL/GenBank/DDBJ databases">
        <authorList>
            <person name="Sun Q."/>
            <person name="Mori K."/>
        </authorList>
    </citation>
    <scope>NUCLEOTIDE SEQUENCE [LARGE SCALE GENOMIC DNA]</scope>
    <source>
        <strain evidence="5 6">JCM 11201</strain>
    </source>
</reference>
<evidence type="ECO:0000259" key="4">
    <source>
        <dbReference type="Pfam" id="PF01757"/>
    </source>
</evidence>
<keyword evidence="5" id="KW-0012">Acyltransferase</keyword>
<dbReference type="GO" id="GO:0016746">
    <property type="term" value="F:acyltransferase activity"/>
    <property type="evidence" value="ECO:0007669"/>
    <property type="project" value="UniProtKB-KW"/>
</dbReference>
<comment type="caution">
    <text evidence="5">The sequence shown here is derived from an EMBL/GenBank/DDBJ whole genome shotgun (WGS) entry which is preliminary data.</text>
</comment>
<feature type="transmembrane region" description="Helical" evidence="3">
    <location>
        <begin position="145"/>
        <end position="163"/>
    </location>
</feature>
<keyword evidence="3" id="KW-0812">Transmembrane</keyword>
<comment type="similarity">
    <text evidence="2">Belongs to the acyltransferase 3 family.</text>
</comment>
<feature type="transmembrane region" description="Helical" evidence="3">
    <location>
        <begin position="175"/>
        <end position="192"/>
    </location>
</feature>
<dbReference type="PANTHER" id="PTHR36927:SF3">
    <property type="entry name" value="GLUCANS BIOSYNTHESIS PROTEIN C"/>
    <property type="match status" value="1"/>
</dbReference>
<protein>
    <submittedName>
        <fullName evidence="5">Acyltransferase family protein</fullName>
    </submittedName>
</protein>
<dbReference type="PANTHER" id="PTHR36927">
    <property type="entry name" value="BLR4337 PROTEIN"/>
    <property type="match status" value="1"/>
</dbReference>
<feature type="transmembrane region" description="Helical" evidence="3">
    <location>
        <begin position="328"/>
        <end position="350"/>
    </location>
</feature>
<evidence type="ECO:0000256" key="3">
    <source>
        <dbReference type="SAM" id="Phobius"/>
    </source>
</evidence>
<gene>
    <name evidence="5" type="ORF">ACFFMS_16020</name>
</gene>
<evidence type="ECO:0000313" key="5">
    <source>
        <dbReference type="EMBL" id="MFB9759901.1"/>
    </source>
</evidence>
<dbReference type="InterPro" id="IPR002656">
    <property type="entry name" value="Acyl_transf_3_dom"/>
</dbReference>